<evidence type="ECO:0000256" key="1">
    <source>
        <dbReference type="SAM" id="Phobius"/>
    </source>
</evidence>
<dbReference type="EMBL" id="CP007740">
    <property type="protein sequence ID" value="AIE61712.1"/>
    <property type="molecule type" value="Genomic_DNA"/>
</dbReference>
<gene>
    <name evidence="2" type="ORF">BMMGA3_16815</name>
</gene>
<dbReference type="eggNOG" id="ENOG5033EYS">
    <property type="taxonomic scope" value="Bacteria"/>
</dbReference>
<accession>I3DTJ1</accession>
<evidence type="ECO:0000313" key="2">
    <source>
        <dbReference type="EMBL" id="AIE61712.1"/>
    </source>
</evidence>
<dbReference type="OrthoDB" id="2864897at2"/>
<keyword evidence="1" id="KW-0472">Membrane</keyword>
<keyword evidence="1" id="KW-1133">Transmembrane helix</keyword>
<keyword evidence="2" id="KW-0614">Plasmid</keyword>
<dbReference type="Gene3D" id="3.10.450.540">
    <property type="match status" value="1"/>
</dbReference>
<keyword evidence="3" id="KW-1185">Reference proteome</keyword>
<dbReference type="AlphaFoldDB" id="I3DTJ1"/>
<reference evidence="2 3" key="1">
    <citation type="journal article" date="2015" name="BMC Genomics">
        <title>Transcriptome analysis of thermophilic methylotrophic Bacillus methanolicus MGA3 using RNA-sequencing provides detailed insights into its previously uncharted transcriptional landscape.</title>
        <authorList>
            <person name="Irla M."/>
            <person name="Neshat A."/>
            <person name="Brautaset T."/>
            <person name="Ruckert C."/>
            <person name="Kalinowski J."/>
            <person name="Wendisch V.F."/>
        </authorList>
    </citation>
    <scope>NUCLEOTIDE SEQUENCE [LARGE SCALE GENOMIC DNA]</scope>
    <source>
        <strain evidence="3">MGA3 / ATCC 53907</strain>
        <plasmid evidence="3">Plasmid pBM69</plasmid>
    </source>
</reference>
<feature type="transmembrane region" description="Helical" evidence="1">
    <location>
        <begin position="16"/>
        <end position="35"/>
    </location>
</feature>
<dbReference type="KEGG" id="bmet:BMMGA3_16815"/>
<organism evidence="2 3">
    <name type="scientific">Bacillus methanolicus (strain MGA3 / ATCC 53907)</name>
    <dbReference type="NCBI Taxonomy" id="796606"/>
    <lineage>
        <taxon>Bacteria</taxon>
        <taxon>Bacillati</taxon>
        <taxon>Bacillota</taxon>
        <taxon>Bacilli</taxon>
        <taxon>Bacillales</taxon>
        <taxon>Bacillaceae</taxon>
        <taxon>Bacillus</taxon>
    </lineage>
</organism>
<dbReference type="RefSeq" id="WP_003349906.1">
    <property type="nucleotide sequence ID" value="NZ_ADWW01000012.1"/>
</dbReference>
<dbReference type="Proteomes" id="UP000027602">
    <property type="component" value="Plasmid pBM69"/>
</dbReference>
<sequence length="212" mass="24445">MFGWDFHNSKSDRIKLFLFILAVFLVVGFTVSAVFRSMNKEEATALEQNPKNSTESIDQVDLSTLYSEHSESLEGDDQTNEYDQTEHFSEETLNETKEIAVQFAKAFHTYSADEPMTYLENAKPYMKDALYEKMKRNGRREVLERSYLTVKETDVTPVANKSSMVVRWNVIVRGEAKSVDGKTSETEDWYLVGLREVDGEWKVEDVRVNVPN</sequence>
<protein>
    <submittedName>
        <fullName evidence="2">Uncharacterized protein</fullName>
    </submittedName>
</protein>
<proteinExistence type="predicted"/>
<dbReference type="HOGENOM" id="CLU_1318777_0_0_9"/>
<geneLocation type="plasmid" evidence="2 3">
    <name>pBM69</name>
</geneLocation>
<keyword evidence="1" id="KW-0812">Transmembrane</keyword>
<name>I3DTJ1_BACMM</name>
<evidence type="ECO:0000313" key="3">
    <source>
        <dbReference type="Proteomes" id="UP000027602"/>
    </source>
</evidence>